<dbReference type="InterPro" id="IPR011527">
    <property type="entry name" value="ABC1_TM_dom"/>
</dbReference>
<evidence type="ECO:0000313" key="8">
    <source>
        <dbReference type="Proteomes" id="UP000324897"/>
    </source>
</evidence>
<keyword evidence="4 5" id="KW-0472">Membrane</keyword>
<gene>
    <name evidence="7" type="ORF">EJB05_10366</name>
</gene>
<keyword evidence="2 5" id="KW-0812">Transmembrane</keyword>
<dbReference type="InterPro" id="IPR039421">
    <property type="entry name" value="Type_1_exporter"/>
</dbReference>
<dbReference type="Proteomes" id="UP000324897">
    <property type="component" value="Unassembled WGS sequence"/>
</dbReference>
<evidence type="ECO:0000256" key="1">
    <source>
        <dbReference type="ARBA" id="ARBA00004141"/>
    </source>
</evidence>
<proteinExistence type="predicted"/>
<dbReference type="GO" id="GO:0140359">
    <property type="term" value="F:ABC-type transporter activity"/>
    <property type="evidence" value="ECO:0007669"/>
    <property type="project" value="InterPro"/>
</dbReference>
<comment type="subcellular location">
    <subcellularLocation>
        <location evidence="1">Membrane</location>
        <topology evidence="1">Multi-pass membrane protein</topology>
    </subcellularLocation>
</comment>
<dbReference type="PANTHER" id="PTHR24222:SF61">
    <property type="entry name" value="ABC TRANSPORTER B FAMILY MEMBER 9"/>
    <property type="match status" value="1"/>
</dbReference>
<feature type="transmembrane region" description="Helical" evidence="5">
    <location>
        <begin position="191"/>
        <end position="211"/>
    </location>
</feature>
<protein>
    <recommendedName>
        <fullName evidence="6">ABC transmembrane type-1 domain-containing protein</fullName>
    </recommendedName>
</protein>
<feature type="non-terminal residue" evidence="7">
    <location>
        <position position="1"/>
    </location>
</feature>
<dbReference type="AlphaFoldDB" id="A0A5J9W230"/>
<evidence type="ECO:0000313" key="7">
    <source>
        <dbReference type="EMBL" id="TVU41977.1"/>
    </source>
</evidence>
<dbReference type="PROSITE" id="PS50929">
    <property type="entry name" value="ABC_TM1F"/>
    <property type="match status" value="1"/>
</dbReference>
<keyword evidence="3 5" id="KW-1133">Transmembrane helix</keyword>
<comment type="caution">
    <text evidence="7">The sequence shown here is derived from an EMBL/GenBank/DDBJ whole genome shotgun (WGS) entry which is preliminary data.</text>
</comment>
<feature type="transmembrane region" description="Helical" evidence="5">
    <location>
        <begin position="88"/>
        <end position="104"/>
    </location>
</feature>
<evidence type="ECO:0000259" key="6">
    <source>
        <dbReference type="PROSITE" id="PS50929"/>
    </source>
</evidence>
<dbReference type="EMBL" id="RWGY01000006">
    <property type="protein sequence ID" value="TVU41977.1"/>
    <property type="molecule type" value="Genomic_DNA"/>
</dbReference>
<dbReference type="Gramene" id="TVU41977">
    <property type="protein sequence ID" value="TVU41977"/>
    <property type="gene ID" value="EJB05_10366"/>
</dbReference>
<accession>A0A5J9W230</accession>
<evidence type="ECO:0000256" key="2">
    <source>
        <dbReference type="ARBA" id="ARBA00022692"/>
    </source>
</evidence>
<dbReference type="GO" id="GO:0005886">
    <property type="term" value="C:plasma membrane"/>
    <property type="evidence" value="ECO:0007669"/>
    <property type="project" value="TreeGrafter"/>
</dbReference>
<dbReference type="Pfam" id="PF00664">
    <property type="entry name" value="ABC_membrane"/>
    <property type="match status" value="1"/>
</dbReference>
<sequence length="240" mass="25602">MTPCEAQAVLNFVYLGIGTAVVSFLQVSCWTITGERQATRIRSLYLKSVLRQDIAFFDVEMTTGQVVSRMSGDTVLVQDAIGEKVGKFLQLVATFIGGFVVAFVKGWLLSLVMLACIPPVVIAGGAVSKILTKISSKGQESYSDAGNVVEQTLGAIKTVVSFNGEKQAIASYNKLIHKAYKAAAEEGLTNGFGMGSVFFIFFSSYGLAIWYGGKLIISKGYSGGDIINILFAVMTGAMSP</sequence>
<dbReference type="SUPFAM" id="SSF90123">
    <property type="entry name" value="ABC transporter transmembrane region"/>
    <property type="match status" value="1"/>
</dbReference>
<keyword evidence="8" id="KW-1185">Reference proteome</keyword>
<dbReference type="CDD" id="cd18577">
    <property type="entry name" value="ABC_6TM_Pgp_ABCB1_D1_like"/>
    <property type="match status" value="1"/>
</dbReference>
<name>A0A5J9W230_9POAL</name>
<reference evidence="7 8" key="1">
    <citation type="journal article" date="2019" name="Sci. Rep.">
        <title>A high-quality genome of Eragrostis curvula grass provides insights into Poaceae evolution and supports new strategies to enhance forage quality.</title>
        <authorList>
            <person name="Carballo J."/>
            <person name="Santos B.A.C.M."/>
            <person name="Zappacosta D."/>
            <person name="Garbus I."/>
            <person name="Selva J.P."/>
            <person name="Gallo C.A."/>
            <person name="Diaz A."/>
            <person name="Albertini E."/>
            <person name="Caccamo M."/>
            <person name="Echenique V."/>
        </authorList>
    </citation>
    <scope>NUCLEOTIDE SEQUENCE [LARGE SCALE GENOMIC DNA]</scope>
    <source>
        <strain evidence="8">cv. Victoria</strain>
        <tissue evidence="7">Leaf</tissue>
    </source>
</reference>
<dbReference type="InterPro" id="IPR036640">
    <property type="entry name" value="ABC1_TM_sf"/>
</dbReference>
<evidence type="ECO:0000256" key="5">
    <source>
        <dbReference type="SAM" id="Phobius"/>
    </source>
</evidence>
<dbReference type="Gene3D" id="1.20.1560.10">
    <property type="entry name" value="ABC transporter type 1, transmembrane domain"/>
    <property type="match status" value="1"/>
</dbReference>
<organism evidence="7 8">
    <name type="scientific">Eragrostis curvula</name>
    <name type="common">weeping love grass</name>
    <dbReference type="NCBI Taxonomy" id="38414"/>
    <lineage>
        <taxon>Eukaryota</taxon>
        <taxon>Viridiplantae</taxon>
        <taxon>Streptophyta</taxon>
        <taxon>Embryophyta</taxon>
        <taxon>Tracheophyta</taxon>
        <taxon>Spermatophyta</taxon>
        <taxon>Magnoliopsida</taxon>
        <taxon>Liliopsida</taxon>
        <taxon>Poales</taxon>
        <taxon>Poaceae</taxon>
        <taxon>PACMAD clade</taxon>
        <taxon>Chloridoideae</taxon>
        <taxon>Eragrostideae</taxon>
        <taxon>Eragrostidinae</taxon>
        <taxon>Eragrostis</taxon>
    </lineage>
</organism>
<evidence type="ECO:0000256" key="3">
    <source>
        <dbReference type="ARBA" id="ARBA00022989"/>
    </source>
</evidence>
<feature type="transmembrane region" description="Helical" evidence="5">
    <location>
        <begin position="110"/>
        <end position="131"/>
    </location>
</feature>
<dbReference type="PANTHER" id="PTHR24222">
    <property type="entry name" value="ABC TRANSPORTER B FAMILY"/>
    <property type="match status" value="1"/>
</dbReference>
<feature type="transmembrane region" description="Helical" evidence="5">
    <location>
        <begin position="12"/>
        <end position="33"/>
    </location>
</feature>
<dbReference type="OrthoDB" id="687106at2759"/>
<feature type="domain" description="ABC transmembrane type-1" evidence="6">
    <location>
        <begin position="1"/>
        <end position="239"/>
    </location>
</feature>
<dbReference type="GO" id="GO:0005524">
    <property type="term" value="F:ATP binding"/>
    <property type="evidence" value="ECO:0007669"/>
    <property type="project" value="InterPro"/>
</dbReference>
<evidence type="ECO:0000256" key="4">
    <source>
        <dbReference type="ARBA" id="ARBA00023136"/>
    </source>
</evidence>